<proteinExistence type="predicted"/>
<organism evidence="1 2">
    <name type="scientific">Vicia faba</name>
    <name type="common">Broad bean</name>
    <name type="synonym">Faba vulgaris</name>
    <dbReference type="NCBI Taxonomy" id="3906"/>
    <lineage>
        <taxon>Eukaryota</taxon>
        <taxon>Viridiplantae</taxon>
        <taxon>Streptophyta</taxon>
        <taxon>Embryophyta</taxon>
        <taxon>Tracheophyta</taxon>
        <taxon>Spermatophyta</taxon>
        <taxon>Magnoliopsida</taxon>
        <taxon>eudicotyledons</taxon>
        <taxon>Gunneridae</taxon>
        <taxon>Pentapetalae</taxon>
        <taxon>rosids</taxon>
        <taxon>fabids</taxon>
        <taxon>Fabales</taxon>
        <taxon>Fabaceae</taxon>
        <taxon>Papilionoideae</taxon>
        <taxon>50 kb inversion clade</taxon>
        <taxon>NPAAA clade</taxon>
        <taxon>Hologalegina</taxon>
        <taxon>IRL clade</taxon>
        <taxon>Fabeae</taxon>
        <taxon>Vicia</taxon>
    </lineage>
</organism>
<evidence type="ECO:0000313" key="2">
    <source>
        <dbReference type="Proteomes" id="UP001157006"/>
    </source>
</evidence>
<dbReference type="AlphaFoldDB" id="A0AAV0YDH9"/>
<comment type="caution">
    <text evidence="1">The sequence shown here is derived from an EMBL/GenBank/DDBJ whole genome shotgun (WGS) entry which is preliminary data.</text>
</comment>
<keyword evidence="2" id="KW-1185">Reference proteome</keyword>
<evidence type="ECO:0000313" key="1">
    <source>
        <dbReference type="EMBL" id="CAI8583579.1"/>
    </source>
</evidence>
<accession>A0AAV0YDH9</accession>
<dbReference type="Proteomes" id="UP001157006">
    <property type="component" value="Unassembled WGS sequence"/>
</dbReference>
<protein>
    <submittedName>
        <fullName evidence="1">Uncharacterized protein</fullName>
    </submittedName>
</protein>
<dbReference type="EMBL" id="CATIWC010000815">
    <property type="protein sequence ID" value="CAI8583579.1"/>
    <property type="molecule type" value="Genomic_DNA"/>
</dbReference>
<gene>
    <name evidence="1" type="ORF">VFH_U033760</name>
</gene>
<reference evidence="1 2" key="1">
    <citation type="submission" date="2023-01" db="EMBL/GenBank/DDBJ databases">
        <authorList>
            <person name="Kreplak J."/>
        </authorList>
    </citation>
    <scope>NUCLEOTIDE SEQUENCE [LARGE SCALE GENOMIC DNA]</scope>
</reference>
<name>A0AAV0YDH9_VICFA</name>
<sequence>MKEKFQVYPLSLKESSQKFLDIQKYLREKLQSSFVDTNTKSSTEKEESDEFLDLQKSSPVTVPLPATCPTFFSATNLTSFFGWKPKSDVVATICQDLALNQFGLVFLAATFSFHGKRQC</sequence>